<feature type="compositionally biased region" description="Low complexity" evidence="2">
    <location>
        <begin position="1261"/>
        <end position="1270"/>
    </location>
</feature>
<feature type="region of interest" description="Disordered" evidence="2">
    <location>
        <begin position="1534"/>
        <end position="1608"/>
    </location>
</feature>
<feature type="region of interest" description="Disordered" evidence="2">
    <location>
        <begin position="1302"/>
        <end position="1329"/>
    </location>
</feature>
<feature type="compositionally biased region" description="Low complexity" evidence="2">
    <location>
        <begin position="1838"/>
        <end position="1855"/>
    </location>
</feature>
<feature type="region of interest" description="Disordered" evidence="2">
    <location>
        <begin position="2447"/>
        <end position="2468"/>
    </location>
</feature>
<feature type="compositionally biased region" description="Pro residues" evidence="2">
    <location>
        <begin position="341"/>
        <end position="357"/>
    </location>
</feature>
<dbReference type="Pfam" id="PF25541">
    <property type="entry name" value="TBCA_PH"/>
    <property type="match status" value="1"/>
</dbReference>
<feature type="compositionally biased region" description="Basic residues" evidence="2">
    <location>
        <begin position="2539"/>
        <end position="2550"/>
    </location>
</feature>
<feature type="compositionally biased region" description="Basic and acidic residues" evidence="2">
    <location>
        <begin position="379"/>
        <end position="401"/>
    </location>
</feature>
<feature type="region of interest" description="Disordered" evidence="2">
    <location>
        <begin position="417"/>
        <end position="664"/>
    </location>
</feature>
<proteinExistence type="predicted"/>
<dbReference type="InterPro" id="IPR011993">
    <property type="entry name" value="PH-like_dom_sf"/>
</dbReference>
<feature type="region of interest" description="Disordered" evidence="2">
    <location>
        <begin position="136"/>
        <end position="401"/>
    </location>
</feature>
<feature type="compositionally biased region" description="Basic and acidic residues" evidence="2">
    <location>
        <begin position="1211"/>
        <end position="1235"/>
    </location>
</feature>
<feature type="compositionally biased region" description="Basic and acidic residues" evidence="2">
    <location>
        <begin position="738"/>
        <end position="749"/>
    </location>
</feature>
<feature type="compositionally biased region" description="Pro residues" evidence="2">
    <location>
        <begin position="707"/>
        <end position="718"/>
    </location>
</feature>
<comment type="caution">
    <text evidence="4">The sequence shown here is derived from an EMBL/GenBank/DDBJ whole genome shotgun (WGS) entry which is preliminary data.</text>
</comment>
<feature type="compositionally biased region" description="Polar residues" evidence="2">
    <location>
        <begin position="1808"/>
        <end position="1817"/>
    </location>
</feature>
<dbReference type="PANTHER" id="PTHR12752">
    <property type="entry name" value="PHOSPHOINOSITOL 3-PHOSPHATE-BINDING PROTEIN"/>
    <property type="match status" value="1"/>
</dbReference>
<reference evidence="4 5" key="1">
    <citation type="submission" date="2020-04" db="EMBL/GenBank/DDBJ databases">
        <authorList>
            <person name="Alioto T."/>
            <person name="Alioto T."/>
            <person name="Gomez Garrido J."/>
        </authorList>
    </citation>
    <scope>NUCLEOTIDE SEQUENCE [LARGE SCALE GENOMIC DNA]</scope>
</reference>
<feature type="compositionally biased region" description="Basic and acidic residues" evidence="2">
    <location>
        <begin position="686"/>
        <end position="697"/>
    </location>
</feature>
<feature type="compositionally biased region" description="Polar residues" evidence="2">
    <location>
        <begin position="1406"/>
        <end position="1415"/>
    </location>
</feature>
<feature type="region of interest" description="Disordered" evidence="2">
    <location>
        <begin position="2651"/>
        <end position="2681"/>
    </location>
</feature>
<dbReference type="PANTHER" id="PTHR12752:SF9">
    <property type="entry name" value="KRAMER, ISOFORM I"/>
    <property type="match status" value="1"/>
</dbReference>
<feature type="region of interest" description="Disordered" evidence="2">
    <location>
        <begin position="794"/>
        <end position="895"/>
    </location>
</feature>
<feature type="compositionally biased region" description="Basic and acidic residues" evidence="2">
    <location>
        <begin position="1683"/>
        <end position="1694"/>
    </location>
</feature>
<feature type="compositionally biased region" description="Basic and acidic residues" evidence="2">
    <location>
        <begin position="491"/>
        <end position="522"/>
    </location>
</feature>
<feature type="compositionally biased region" description="Low complexity" evidence="2">
    <location>
        <begin position="141"/>
        <end position="156"/>
    </location>
</feature>
<dbReference type="SMART" id="SM00233">
    <property type="entry name" value="PH"/>
    <property type="match status" value="1"/>
</dbReference>
<feature type="compositionally biased region" description="Basic residues" evidence="2">
    <location>
        <begin position="1534"/>
        <end position="1545"/>
    </location>
</feature>
<protein>
    <recommendedName>
        <fullName evidence="3">PH domain-containing protein</fullName>
    </recommendedName>
</protein>
<feature type="region of interest" description="Disordered" evidence="2">
    <location>
        <begin position="998"/>
        <end position="1053"/>
    </location>
</feature>
<dbReference type="Pfam" id="PF00169">
    <property type="entry name" value="PH"/>
    <property type="match status" value="1"/>
</dbReference>
<feature type="compositionally biased region" description="Basic and acidic residues" evidence="2">
    <location>
        <begin position="1562"/>
        <end position="1573"/>
    </location>
</feature>
<feature type="region of interest" description="Disordered" evidence="2">
    <location>
        <begin position="680"/>
        <end position="781"/>
    </location>
</feature>
<dbReference type="CDD" id="cd13248">
    <property type="entry name" value="PH_PEPP1_2_3"/>
    <property type="match status" value="1"/>
</dbReference>
<evidence type="ECO:0000256" key="2">
    <source>
        <dbReference type="SAM" id="MobiDB-lite"/>
    </source>
</evidence>
<evidence type="ECO:0000259" key="3">
    <source>
        <dbReference type="PROSITE" id="PS50003"/>
    </source>
</evidence>
<dbReference type="InterPro" id="IPR001849">
    <property type="entry name" value="PH_domain"/>
</dbReference>
<feature type="region of interest" description="Disordered" evidence="2">
    <location>
        <begin position="1895"/>
        <end position="1926"/>
    </location>
</feature>
<dbReference type="Gene3D" id="2.30.29.30">
    <property type="entry name" value="Pleckstrin-homology domain (PH domain)/Phosphotyrosine-binding domain (PTB)"/>
    <property type="match status" value="1"/>
</dbReference>
<feature type="region of interest" description="Disordered" evidence="2">
    <location>
        <begin position="1779"/>
        <end position="1872"/>
    </location>
</feature>
<feature type="compositionally biased region" description="Low complexity" evidence="2">
    <location>
        <begin position="2257"/>
        <end position="2279"/>
    </location>
</feature>
<feature type="coiled-coil region" evidence="1">
    <location>
        <begin position="2084"/>
        <end position="2128"/>
    </location>
</feature>
<dbReference type="SUPFAM" id="SSF50729">
    <property type="entry name" value="PH domain-like"/>
    <property type="match status" value="1"/>
</dbReference>
<dbReference type="InterPro" id="IPR057971">
    <property type="entry name" value="PKHA4-7_TBCA"/>
</dbReference>
<feature type="region of interest" description="Disordered" evidence="2">
    <location>
        <begin position="1200"/>
        <end position="1288"/>
    </location>
</feature>
<feature type="compositionally biased region" description="Low complexity" evidence="2">
    <location>
        <begin position="543"/>
        <end position="552"/>
    </location>
</feature>
<feature type="region of interest" description="Disordered" evidence="2">
    <location>
        <begin position="1"/>
        <end position="25"/>
    </location>
</feature>
<feature type="region of interest" description="Disordered" evidence="2">
    <location>
        <begin position="2314"/>
        <end position="2344"/>
    </location>
</feature>
<evidence type="ECO:0000313" key="4">
    <source>
        <dbReference type="EMBL" id="CAB3387845.1"/>
    </source>
</evidence>
<dbReference type="InterPro" id="IPR040392">
    <property type="entry name" value="PKHA4-7_PH"/>
</dbReference>
<feature type="region of interest" description="Disordered" evidence="2">
    <location>
        <begin position="2238"/>
        <end position="2279"/>
    </location>
</feature>
<evidence type="ECO:0000313" key="5">
    <source>
        <dbReference type="Proteomes" id="UP000494165"/>
    </source>
</evidence>
<feature type="region of interest" description="Disordered" evidence="2">
    <location>
        <begin position="1624"/>
        <end position="1664"/>
    </location>
</feature>
<feature type="region of interest" description="Disordered" evidence="2">
    <location>
        <begin position="2539"/>
        <end position="2568"/>
    </location>
</feature>
<dbReference type="Proteomes" id="UP000494165">
    <property type="component" value="Unassembled WGS sequence"/>
</dbReference>
<organism evidence="4 5">
    <name type="scientific">Cloeon dipterum</name>
    <dbReference type="NCBI Taxonomy" id="197152"/>
    <lineage>
        <taxon>Eukaryota</taxon>
        <taxon>Metazoa</taxon>
        <taxon>Ecdysozoa</taxon>
        <taxon>Arthropoda</taxon>
        <taxon>Hexapoda</taxon>
        <taxon>Insecta</taxon>
        <taxon>Pterygota</taxon>
        <taxon>Palaeoptera</taxon>
        <taxon>Ephemeroptera</taxon>
        <taxon>Pisciforma</taxon>
        <taxon>Baetidae</taxon>
        <taxon>Cloeon</taxon>
    </lineage>
</organism>
<feature type="compositionally biased region" description="Pro residues" evidence="2">
    <location>
        <begin position="2325"/>
        <end position="2334"/>
    </location>
</feature>
<dbReference type="EMBL" id="CADEPI010000639">
    <property type="protein sequence ID" value="CAB3387845.1"/>
    <property type="molecule type" value="Genomic_DNA"/>
</dbReference>
<feature type="compositionally biased region" description="Polar residues" evidence="2">
    <location>
        <begin position="831"/>
        <end position="841"/>
    </location>
</feature>
<feature type="region of interest" description="Disordered" evidence="2">
    <location>
        <begin position="1393"/>
        <end position="1424"/>
    </location>
</feature>
<evidence type="ECO:0000256" key="1">
    <source>
        <dbReference type="SAM" id="Coils"/>
    </source>
</evidence>
<feature type="compositionally biased region" description="Basic and acidic residues" evidence="2">
    <location>
        <begin position="361"/>
        <end position="372"/>
    </location>
</feature>
<keyword evidence="5" id="KW-1185">Reference proteome</keyword>
<dbReference type="PROSITE" id="PS50003">
    <property type="entry name" value="PH_DOMAIN"/>
    <property type="match status" value="1"/>
</dbReference>
<feature type="region of interest" description="Disordered" evidence="2">
    <location>
        <begin position="1683"/>
        <end position="1727"/>
    </location>
</feature>
<feature type="compositionally biased region" description="Polar residues" evidence="2">
    <location>
        <begin position="287"/>
        <end position="298"/>
    </location>
</feature>
<keyword evidence="1" id="KW-0175">Coiled coil</keyword>
<feature type="compositionally biased region" description="Polar residues" evidence="2">
    <location>
        <begin position="2651"/>
        <end position="2677"/>
    </location>
</feature>
<accession>A0A8S1E6E1</accession>
<gene>
    <name evidence="4" type="ORF">CLODIP_2_CD02514</name>
</gene>
<feature type="compositionally biased region" description="Low complexity" evidence="2">
    <location>
        <begin position="1395"/>
        <end position="1405"/>
    </location>
</feature>
<feature type="domain" description="PH" evidence="3">
    <location>
        <begin position="30"/>
        <end position="129"/>
    </location>
</feature>
<dbReference type="OrthoDB" id="43122at2759"/>
<name>A0A8S1E6E1_9INSE</name>
<feature type="non-terminal residue" evidence="4">
    <location>
        <position position="1"/>
    </location>
</feature>
<sequence>HGRRRSKDGGNGSRQTQLRSPMVQRPSAAKVTLQGWLYKQGSEGLMLWKRRWFVLSEYCLFYYKGPEEEKLLGSILLPSYKISPCAPDDRVFRKFSFKAEHHNMRTYFFAADSREQMVRWMNAMSLASILQTAPVPSWEEPASSSRPSVSSVSQSADDSDSGFHGYRSPRAATTPRQGGDGASAKDTVETNGWGPQPLYANAPPKPKRLPQGDSPEPSPERPPHPQQQQTPRGGIYGVSPRQHPENRTPDPYGRPIDYEDVYGRKGAWPPPPPQAYMNEPPAKLDNFRTSPQENNNYSKPPPDVTKTYVKPTGPLRNQEAPTKQPPPATLPKQLFRMGSPAPTPAVKPRPKPPAGHPPRPHSADFLEMDVRETPPSAVQRRERNGPQAERPKSSIDVHNDDYWSEESYARKMRQSLYMHAQSQSGRATPLQKHIIDNRAKPPSHNRSPAQSEGHPAEEQPSSIRRHKEQVDRHCNQFMRSASARLPRHKSRAEAHEQADAPGSEKKIQQREESMQRLLEWKQRMLQSPLTRKSSPRPHDNSMPHSPLSHLLLRTPDAPATPGSDAGSVTFRPRRQPTRGPNSSTSSRSRSQDPGRRSAPPIHRRNSYSSDDEDVQREARSNRRPRKSATASSQQAGRASDQVDTERRRVHNPSSGSAVVLPSSPDYVNINAFGEKKQHRILPDMPYSHDSHGFRKSGDTLTRYGPRQPSPKPEPPPAVPLHMHPAIGKTTPTIQRLAPSEDRNGKHSDSGYDSLRMQSAAAEIKRTSPPKTGVLSQPTDESQLIKEFSYQYIHSNVQDLPSPPSTKNSPEERSASRVKFQTQEMPSRYETSEQLNKFSSPDANDDEDMSSLIKSRQISLRSFALGEPSSEESTPRKPLPAKKNAQSGGNNKSVRDLLADFERKSAALAKEQESISAKEARRCVFSDTETLLYDTSSDAEINYVHESKLRKNATDMKQQRRCVSRAGERSDDDDEEIAAALGIKESFISSGRELHAKRKELQNKKRKQPAKKLQVEDLHPSGYTRLSLAESMVAHEDSASSRSSPSPNPRVPDRIKSPEISLALAAAEDHYLPMTPSKKSILEPVNTPALQVEECSYVEMGDDGSVQALTNVFEQSTDKRMFEIQQSSANDEESHYEFLYKASTKYEPVYMEVSSIDPLKPLSLSLPKVDSLPIEHSKTSSTSSSSRTVVYNESASDSLRALPDILNSTSSQKDKSDSDDADDEASKDLETLDTPHHPRFSLSDTFRPASYYLGVGGRGNDPQDSSDSDLVSPPPIPATLPPLDDDDEDFSLDLSRQEVRKWSDEASFRLRSAPSRTSMDGGEADRLKRRPVSEELLDSFEESSFLTDYTKYGISESAYHKEIIAQEENMYATNKPVPKDVKSDLLFRERFPPPVQQASASAAEAENQTPPRSQGEASPGKNEAIGGAPYYYSDLLKAMDEETNSMYDRFQQHAMNQLRTSSRLNNQRSDGVDGKRISDIGRHVNPIPLMLNGLLDLNDPNLIAEEIRNTTAGLVSKSVPVDERNIYESDTLRKMAQKRHLQRRRSQTPDPDIATRNLYPVGLRDKSESSFEARRRSRSLEGLVDAEESTQPPPEAQNEGADPWEEDTLWRESLRRVSRVRHTRSLDDLDESDPPATPAPAPSGRRSVDHLAAGGSQTRSAKVTRDVTYVNDAAVRPRMIRSKELYENDYREGSRRSSSRQNQTPDEDSGVYERLLPTESMERNRRGQTFVDRYEFDVDSEMFRQPTQNGSQQPHFLEESLPPSFEIDREKLRQWDLLSSAPLEDGAKPPAPAPARVHPAEEDPAEPSTGPQSPQSTRQGGGRQPTALTKQPIFKSKVQSNQQSLGGSGSGSIQESIPAVRSHQRQQQRPMTVQPTAITNQEDIIGGGHAAFKAGASLGSRGASPKVPSAARSPLPQGLLGPDEGVNISDTELARRPLVKAGMSPLSRKMTAGALLGRTHEELVLLLIQLRRESSSLSRVAELCQAEILSQARLAELDAARKAEHLRRLEDLKRHLQEIEKQHEKGKPLVTLVDNMVKLGSMYRGSSISSLPRSAAITPPPMQRLDFNMYEQRIMDWNRLSPPEHAELQMKMQQLYHLERQLQEQALILQNLQQDKTLLQRALGGLRHKLATCTDTEAELYHQQQRLMEREFNRIRHLLAIHSKKMEDIVVENARVEHDIMMLRQKAENQRMMSRSATPTMMVQGSTAVDLELELRRVQNLVGDLQRQRHDLSLQVRQLTEKRHSLTQTPELRGKMHPASSPAHSPASLPSTPRTRRPSSTWLETDLDSMHSIDRAVASPMSPLYVNTEILDYSMNGKEPLTPDDLSPPPPPAPEDPSLYNGSATTYYEPQDISEADDRMKRFYGIIPKTEKAEIKTVRIVKRESERRNRVKQRPSMEMDLSMGRVSEEDHPPPPTALELSLLMELQAQQEQQQQQPVDPHVFQRSLSLPRGFGKQPPPPPSRALSPRSDIVTLRAHRTLSPQGERPLSAHAQLFGGAAEESPRLLDEGVFEGSSSSGPVSPVYQSEAARAIVQEMTRRRTVPKTKRRHHTVTGGQQSKAEANMGSGARARDDLDMERALRRRVAGAPDVVRSTLSQRELKYNETTIDSILGTPNKIVIPERYVPEKEPEMSAEEQLQRLRKAESIRKMLSETTPLTSESQAQSPTNEGSGEEVSSTMKLKLAAEKKQREHILQLNQLLAQQVKEKSKMVAGSSQGNGRM</sequence>